<evidence type="ECO:0000256" key="1">
    <source>
        <dbReference type="ARBA" id="ARBA00022801"/>
    </source>
</evidence>
<dbReference type="SUPFAM" id="SSF53474">
    <property type="entry name" value="alpha/beta-Hydrolases"/>
    <property type="match status" value="1"/>
</dbReference>
<dbReference type="InterPro" id="IPR050300">
    <property type="entry name" value="GDXG_lipolytic_enzyme"/>
</dbReference>
<accession>T0IU78</accession>
<dbReference type="EMBL" id="ATHL01000076">
    <property type="protein sequence ID" value="EQB15375.1"/>
    <property type="molecule type" value="Genomic_DNA"/>
</dbReference>
<dbReference type="PATRIC" id="fig|1096930.3.peg.2416"/>
<keyword evidence="1" id="KW-0378">Hydrolase</keyword>
<dbReference type="eggNOG" id="COG0657">
    <property type="taxonomic scope" value="Bacteria"/>
</dbReference>
<feature type="domain" description="BD-FAE-like" evidence="2">
    <location>
        <begin position="64"/>
        <end position="172"/>
    </location>
</feature>
<keyword evidence="4" id="KW-1185">Reference proteome</keyword>
<dbReference type="InterPro" id="IPR049492">
    <property type="entry name" value="BD-FAE-like_dom"/>
</dbReference>
<proteinExistence type="predicted"/>
<organism evidence="3 4">
    <name type="scientific">Novosphingobium lindaniclasticum LE124</name>
    <dbReference type="NCBI Taxonomy" id="1096930"/>
    <lineage>
        <taxon>Bacteria</taxon>
        <taxon>Pseudomonadati</taxon>
        <taxon>Pseudomonadota</taxon>
        <taxon>Alphaproteobacteria</taxon>
        <taxon>Sphingomonadales</taxon>
        <taxon>Sphingomonadaceae</taxon>
        <taxon>Novosphingobium</taxon>
    </lineage>
</organism>
<dbReference type="OrthoDB" id="9771666at2"/>
<dbReference type="GO" id="GO:0016787">
    <property type="term" value="F:hydrolase activity"/>
    <property type="evidence" value="ECO:0007669"/>
    <property type="project" value="UniProtKB-KW"/>
</dbReference>
<protein>
    <recommendedName>
        <fullName evidence="2">BD-FAE-like domain-containing protein</fullName>
    </recommendedName>
</protein>
<evidence type="ECO:0000313" key="4">
    <source>
        <dbReference type="Proteomes" id="UP000015527"/>
    </source>
</evidence>
<evidence type="ECO:0000259" key="2">
    <source>
        <dbReference type="Pfam" id="PF20434"/>
    </source>
</evidence>
<dbReference type="Pfam" id="PF20434">
    <property type="entry name" value="BD-FAE"/>
    <property type="match status" value="1"/>
</dbReference>
<sequence length="289" mass="30880">MTAGETARAIAAMGTRLGPEVVADCRALFNAEQQALAARVVPAAIDCAYGPDPRQRLDLYGGGGDPRPVVLFVHGGGFLVGDKGGPVEKGGSGWANAHVGRWAAANGLVGAVMNYRLAPAHMWPSGAEDVNLAVDWLRANAARHGGDPERIFLLGTSAGAVHVSAFLRERENHAQLVRGAALLSGLYGFTPLDPRDMLYYGPQDCYELRMPLGAIMATNLPLLVACAEFDPPRFQAEWCSLLHARLGRHGKLPRACYVSGHNHYSAALHLGTSDHRLADELLGFFADPR</sequence>
<reference evidence="3 4" key="1">
    <citation type="journal article" date="2013" name="Genome Announc.">
        <title>Genome Sequence of Novosphingobium lindaniclasticum LE124T, Isolated from a Hexachlorocyclohexane Dumpsite.</title>
        <authorList>
            <person name="Saxena A."/>
            <person name="Nayyar N."/>
            <person name="Sangwan N."/>
            <person name="Kumari R."/>
            <person name="Khurana J.P."/>
            <person name="Lal R."/>
        </authorList>
    </citation>
    <scope>NUCLEOTIDE SEQUENCE [LARGE SCALE GENOMIC DNA]</scope>
    <source>
        <strain evidence="3 4">LE124</strain>
    </source>
</reference>
<dbReference type="RefSeq" id="WP_021234268.1">
    <property type="nucleotide sequence ID" value="NZ_ATHL01000076.1"/>
</dbReference>
<dbReference type="PANTHER" id="PTHR48081:SF33">
    <property type="entry name" value="KYNURENINE FORMAMIDASE"/>
    <property type="match status" value="1"/>
</dbReference>
<name>T0IU78_9SPHN</name>
<dbReference type="AlphaFoldDB" id="T0IU78"/>
<dbReference type="InterPro" id="IPR029058">
    <property type="entry name" value="AB_hydrolase_fold"/>
</dbReference>
<dbReference type="PANTHER" id="PTHR48081">
    <property type="entry name" value="AB HYDROLASE SUPERFAMILY PROTEIN C4A8.06C"/>
    <property type="match status" value="1"/>
</dbReference>
<evidence type="ECO:0000313" key="3">
    <source>
        <dbReference type="EMBL" id="EQB15375.1"/>
    </source>
</evidence>
<comment type="caution">
    <text evidence="3">The sequence shown here is derived from an EMBL/GenBank/DDBJ whole genome shotgun (WGS) entry which is preliminary data.</text>
</comment>
<dbReference type="Gene3D" id="3.40.50.1820">
    <property type="entry name" value="alpha/beta hydrolase"/>
    <property type="match status" value="1"/>
</dbReference>
<dbReference type="Proteomes" id="UP000015527">
    <property type="component" value="Unassembled WGS sequence"/>
</dbReference>
<gene>
    <name evidence="3" type="ORF">L284_12110</name>
</gene>